<dbReference type="EMBL" id="JADGJW010000054">
    <property type="protein sequence ID" value="KAJ3225737.1"/>
    <property type="molecule type" value="Genomic_DNA"/>
</dbReference>
<dbReference type="GO" id="GO:0005886">
    <property type="term" value="C:plasma membrane"/>
    <property type="evidence" value="ECO:0007669"/>
    <property type="project" value="TreeGrafter"/>
</dbReference>
<dbReference type="PANTHER" id="PTHR10857:SF106">
    <property type="entry name" value="C2 DOMAIN-CONTAINING PROTEIN"/>
    <property type="match status" value="1"/>
</dbReference>
<gene>
    <name evidence="3" type="ORF">HK099_006350</name>
</gene>
<comment type="caution">
    <text evidence="3">The sequence shown here is derived from an EMBL/GenBank/DDBJ whole genome shotgun (WGS) entry which is preliminary data.</text>
</comment>
<evidence type="ECO:0000313" key="3">
    <source>
        <dbReference type="EMBL" id="KAJ3225737.1"/>
    </source>
</evidence>
<dbReference type="GO" id="GO:0071277">
    <property type="term" value="P:cellular response to calcium ion"/>
    <property type="evidence" value="ECO:0007669"/>
    <property type="project" value="TreeGrafter"/>
</dbReference>
<dbReference type="InterPro" id="IPR045052">
    <property type="entry name" value="Copine"/>
</dbReference>
<organism evidence="3 4">
    <name type="scientific">Clydaea vesicula</name>
    <dbReference type="NCBI Taxonomy" id="447962"/>
    <lineage>
        <taxon>Eukaryota</taxon>
        <taxon>Fungi</taxon>
        <taxon>Fungi incertae sedis</taxon>
        <taxon>Chytridiomycota</taxon>
        <taxon>Chytridiomycota incertae sedis</taxon>
        <taxon>Chytridiomycetes</taxon>
        <taxon>Lobulomycetales</taxon>
        <taxon>Lobulomycetaceae</taxon>
        <taxon>Clydaea</taxon>
    </lineage>
</organism>
<dbReference type="AlphaFoldDB" id="A0AAD5U9R4"/>
<dbReference type="PANTHER" id="PTHR10857">
    <property type="entry name" value="COPINE"/>
    <property type="match status" value="1"/>
</dbReference>
<proteinExistence type="predicted"/>
<keyword evidence="4" id="KW-1185">Reference proteome</keyword>
<evidence type="ECO:0000313" key="4">
    <source>
        <dbReference type="Proteomes" id="UP001211065"/>
    </source>
</evidence>
<dbReference type="Proteomes" id="UP001211065">
    <property type="component" value="Unassembled WGS sequence"/>
</dbReference>
<sequence>MEANVQTYSVYTIFTESDSIDFENTIRALLATDKIPLSLFIIGLGDIKYTNLQKVFSDNGLYGRCVFPRSWENVKFVRYSDYEDVFDIENLLLSFLPEQVLEYMKNNNISPLVRKRKNSTHVTNPASPNNTISRNSVSTNPSNTFNLKVVTEDQAMRRNSTISHQRRASVVAKSLQTATAASLPTVAGSHKQQSRNVSSPEEKIESNRRPSRNFGSERNSCIIDNSLSPCTPRKSFTAAISHRNSLIHQNYLDGVLLKLSTESLLKDNELCEKQEKRPTAVESASSIEDKTTYSSETVGKHVENLELKFDKFEENVQNDLSIILDLVRGLGASLVRIENRISQLENQAGQRYLEK</sequence>
<accession>A0AAD5U9R4</accession>
<feature type="compositionally biased region" description="Polar residues" evidence="1">
    <location>
        <begin position="190"/>
        <end position="199"/>
    </location>
</feature>
<protein>
    <recommendedName>
        <fullName evidence="2">Copine C-terminal domain-containing protein</fullName>
    </recommendedName>
</protein>
<feature type="region of interest" description="Disordered" evidence="1">
    <location>
        <begin position="116"/>
        <end position="140"/>
    </location>
</feature>
<dbReference type="Pfam" id="PF07002">
    <property type="entry name" value="Copine"/>
    <property type="match status" value="1"/>
</dbReference>
<feature type="compositionally biased region" description="Polar residues" evidence="1">
    <location>
        <begin position="120"/>
        <end position="140"/>
    </location>
</feature>
<feature type="domain" description="Copine C-terminal" evidence="2">
    <location>
        <begin position="3"/>
        <end position="111"/>
    </location>
</feature>
<reference evidence="3" key="1">
    <citation type="submission" date="2020-05" db="EMBL/GenBank/DDBJ databases">
        <title>Phylogenomic resolution of chytrid fungi.</title>
        <authorList>
            <person name="Stajich J.E."/>
            <person name="Amses K."/>
            <person name="Simmons R."/>
            <person name="Seto K."/>
            <person name="Myers J."/>
            <person name="Bonds A."/>
            <person name="Quandt C.A."/>
            <person name="Barry K."/>
            <person name="Liu P."/>
            <person name="Grigoriev I."/>
            <person name="Longcore J.E."/>
            <person name="James T.Y."/>
        </authorList>
    </citation>
    <scope>NUCLEOTIDE SEQUENCE</scope>
    <source>
        <strain evidence="3">JEL0476</strain>
    </source>
</reference>
<dbReference type="InterPro" id="IPR010734">
    <property type="entry name" value="Copine_C"/>
</dbReference>
<evidence type="ECO:0000256" key="1">
    <source>
        <dbReference type="SAM" id="MobiDB-lite"/>
    </source>
</evidence>
<dbReference type="GO" id="GO:0005544">
    <property type="term" value="F:calcium-dependent phospholipid binding"/>
    <property type="evidence" value="ECO:0007669"/>
    <property type="project" value="InterPro"/>
</dbReference>
<name>A0AAD5U9R4_9FUNG</name>
<feature type="region of interest" description="Disordered" evidence="1">
    <location>
        <begin position="181"/>
        <end position="218"/>
    </location>
</feature>
<evidence type="ECO:0000259" key="2">
    <source>
        <dbReference type="Pfam" id="PF07002"/>
    </source>
</evidence>